<feature type="compositionally biased region" description="Basic and acidic residues" evidence="9">
    <location>
        <begin position="1813"/>
        <end position="1827"/>
    </location>
</feature>
<feature type="compositionally biased region" description="Basic and acidic residues" evidence="9">
    <location>
        <begin position="2152"/>
        <end position="2164"/>
    </location>
</feature>
<feature type="domain" description="Fibronectin type-III" evidence="12">
    <location>
        <begin position="249"/>
        <end position="345"/>
    </location>
</feature>
<dbReference type="CDD" id="cd22627">
    <property type="entry name" value="Kunitz_collagen_alpha1_VII"/>
    <property type="match status" value="1"/>
</dbReference>
<dbReference type="EMBL" id="JAINUG010000032">
    <property type="protein sequence ID" value="KAJ8408998.1"/>
    <property type="molecule type" value="Genomic_DNA"/>
</dbReference>
<feature type="domain" description="Fibronectin type-III" evidence="12">
    <location>
        <begin position="796"/>
        <end position="883"/>
    </location>
</feature>
<evidence type="ECO:0000256" key="2">
    <source>
        <dbReference type="ARBA" id="ARBA00022525"/>
    </source>
</evidence>
<feature type="domain" description="Fibronectin type-III" evidence="12">
    <location>
        <begin position="1068"/>
        <end position="1157"/>
    </location>
</feature>
<dbReference type="SUPFAM" id="SSF57362">
    <property type="entry name" value="BPTI-like"/>
    <property type="match status" value="1"/>
</dbReference>
<feature type="domain" description="BPTI/Kunitz inhibitor" evidence="11">
    <location>
        <begin position="3083"/>
        <end position="3133"/>
    </location>
</feature>
<feature type="domain" description="VWFA" evidence="10">
    <location>
        <begin position="1161"/>
        <end position="1334"/>
    </location>
</feature>
<dbReference type="Gene3D" id="3.40.50.410">
    <property type="entry name" value="von Willebrand factor, type A domain"/>
    <property type="match status" value="2"/>
</dbReference>
<dbReference type="SMART" id="SM00131">
    <property type="entry name" value="KU"/>
    <property type="match status" value="1"/>
</dbReference>
<feature type="compositionally biased region" description="Low complexity" evidence="9">
    <location>
        <begin position="2729"/>
        <end position="2739"/>
    </location>
</feature>
<dbReference type="PRINTS" id="PR00759">
    <property type="entry name" value="BASICPTASE"/>
</dbReference>
<evidence type="ECO:0000256" key="9">
    <source>
        <dbReference type="SAM" id="MobiDB-lite"/>
    </source>
</evidence>
<feature type="compositionally biased region" description="Low complexity" evidence="9">
    <location>
        <begin position="2562"/>
        <end position="2575"/>
    </location>
</feature>
<dbReference type="Pfam" id="PF01391">
    <property type="entry name" value="Collagen"/>
    <property type="match status" value="11"/>
</dbReference>
<feature type="compositionally biased region" description="Pro residues" evidence="9">
    <location>
        <begin position="2577"/>
        <end position="2586"/>
    </location>
</feature>
<feature type="compositionally biased region" description="Gly residues" evidence="9">
    <location>
        <begin position="1503"/>
        <end position="1512"/>
    </location>
</feature>
<keyword evidence="4" id="KW-0732">Signal</keyword>
<comment type="subcellular location">
    <subcellularLocation>
        <location evidence="1">Secreted</location>
        <location evidence="1">Extracellular space</location>
        <location evidence="1">Extracellular matrix</location>
    </subcellularLocation>
</comment>
<dbReference type="FunFam" id="4.10.410.10:FF:000020">
    <property type="entry name" value="Collagen, type VI, alpha 3"/>
    <property type="match status" value="1"/>
</dbReference>
<keyword evidence="7" id="KW-1015">Disulfide bond</keyword>
<dbReference type="PANTHER" id="PTHR24023">
    <property type="entry name" value="COLLAGEN ALPHA"/>
    <property type="match status" value="1"/>
</dbReference>
<accession>A0AAD7SUN0</accession>
<dbReference type="PROSITE" id="PS50234">
    <property type="entry name" value="VWFA"/>
    <property type="match status" value="2"/>
</dbReference>
<feature type="compositionally biased region" description="Basic and acidic residues" evidence="9">
    <location>
        <begin position="1910"/>
        <end position="1923"/>
    </location>
</feature>
<keyword evidence="14" id="KW-1185">Reference proteome</keyword>
<dbReference type="CDD" id="cd01450">
    <property type="entry name" value="vWFA_subfamily_ECM"/>
    <property type="match status" value="1"/>
</dbReference>
<dbReference type="Gene3D" id="4.10.410.10">
    <property type="entry name" value="Pancreatic trypsin inhibitor Kunitz domain"/>
    <property type="match status" value="1"/>
</dbReference>
<feature type="compositionally biased region" description="Basic and acidic residues" evidence="9">
    <location>
        <begin position="1949"/>
        <end position="1958"/>
    </location>
</feature>
<feature type="region of interest" description="Disordered" evidence="9">
    <location>
        <begin position="1690"/>
        <end position="2120"/>
    </location>
</feature>
<protein>
    <recommendedName>
        <fullName evidence="15">Collagen alpha-1(VII) chain</fullName>
    </recommendedName>
</protein>
<feature type="compositionally biased region" description="Basic and acidic residues" evidence="9">
    <location>
        <begin position="2315"/>
        <end position="2330"/>
    </location>
</feature>
<feature type="compositionally biased region" description="Gly residues" evidence="9">
    <location>
        <begin position="2752"/>
        <end position="2761"/>
    </location>
</feature>
<dbReference type="SUPFAM" id="SSF49265">
    <property type="entry name" value="Fibronectin type III"/>
    <property type="match status" value="6"/>
</dbReference>
<feature type="domain" description="Fibronectin type-III" evidence="12">
    <location>
        <begin position="616"/>
        <end position="706"/>
    </location>
</feature>
<evidence type="ECO:0000256" key="5">
    <source>
        <dbReference type="ARBA" id="ARBA00022737"/>
    </source>
</evidence>
<feature type="domain" description="VWFA" evidence="10">
    <location>
        <begin position="57"/>
        <end position="229"/>
    </location>
</feature>
<feature type="domain" description="Fibronectin type-III" evidence="12">
    <location>
        <begin position="888"/>
        <end position="976"/>
    </location>
</feature>
<evidence type="ECO:0000259" key="10">
    <source>
        <dbReference type="PROSITE" id="PS50234"/>
    </source>
</evidence>
<organism evidence="13 14">
    <name type="scientific">Aldrovandia affinis</name>
    <dbReference type="NCBI Taxonomy" id="143900"/>
    <lineage>
        <taxon>Eukaryota</taxon>
        <taxon>Metazoa</taxon>
        <taxon>Chordata</taxon>
        <taxon>Craniata</taxon>
        <taxon>Vertebrata</taxon>
        <taxon>Euteleostomi</taxon>
        <taxon>Actinopterygii</taxon>
        <taxon>Neopterygii</taxon>
        <taxon>Teleostei</taxon>
        <taxon>Notacanthiformes</taxon>
        <taxon>Halosauridae</taxon>
        <taxon>Aldrovandia</taxon>
    </lineage>
</organism>
<evidence type="ECO:0000256" key="1">
    <source>
        <dbReference type="ARBA" id="ARBA00004498"/>
    </source>
</evidence>
<feature type="region of interest" description="Disordered" evidence="9">
    <location>
        <begin position="1345"/>
        <end position="1589"/>
    </location>
</feature>
<feature type="compositionally biased region" description="Basic and acidic residues" evidence="9">
    <location>
        <begin position="2006"/>
        <end position="2031"/>
    </location>
</feature>
<feature type="domain" description="Fibronectin type-III" evidence="12">
    <location>
        <begin position="346"/>
        <end position="435"/>
    </location>
</feature>
<dbReference type="PRINTS" id="PR00453">
    <property type="entry name" value="VWFADOMAIN"/>
</dbReference>
<comment type="caution">
    <text evidence="13">The sequence shown here is derived from an EMBL/GenBank/DDBJ whole genome shotgun (WGS) entry which is preliminary data.</text>
</comment>
<feature type="compositionally biased region" description="Gly residues" evidence="9">
    <location>
        <begin position="2637"/>
        <end position="2653"/>
    </location>
</feature>
<dbReference type="SMART" id="SM00060">
    <property type="entry name" value="FN3"/>
    <property type="match status" value="10"/>
</dbReference>
<dbReference type="Gene3D" id="1.20.5.320">
    <property type="entry name" value="6-Phosphogluconate Dehydrogenase, domain 3"/>
    <property type="match status" value="1"/>
</dbReference>
<feature type="compositionally biased region" description="Low complexity" evidence="9">
    <location>
        <begin position="2359"/>
        <end position="2387"/>
    </location>
</feature>
<feature type="domain" description="Fibronectin type-III" evidence="12">
    <location>
        <begin position="979"/>
        <end position="1067"/>
    </location>
</feature>
<evidence type="ECO:0000256" key="8">
    <source>
        <dbReference type="ARBA" id="ARBA00023180"/>
    </source>
</evidence>
<evidence type="ECO:0000313" key="14">
    <source>
        <dbReference type="Proteomes" id="UP001221898"/>
    </source>
</evidence>
<evidence type="ECO:0000259" key="11">
    <source>
        <dbReference type="PROSITE" id="PS50279"/>
    </source>
</evidence>
<keyword evidence="5" id="KW-0677">Repeat</keyword>
<dbReference type="GO" id="GO:0005581">
    <property type="term" value="C:collagen trimer"/>
    <property type="evidence" value="ECO:0007669"/>
    <property type="project" value="UniProtKB-KW"/>
</dbReference>
<keyword evidence="8" id="KW-0325">Glycoprotein</keyword>
<sequence length="3147" mass="319758">MTEAKPRECKKESRADYERGSGKVVKMRSWVIPLAVLLSSLPHAGAQGRCANIQAADIVFLVDGSSSIGRANFLQVKGFIAGIVKPFVDAVGPSGVRFGAVQYSDTSRVEFTFTTWLNGTELVVAVENLRYKGGNTRTGAGLKFVADNFFSASSIRDVPKITILITDGKSQDSVRDPSQKLRSLGVKVFAVGIKNADEEELALVASEPKSEFSFFVGDFKILGTLLPLVAPHICAHSGGVFASDDSFSGPSNLQFSGETSDSLRFRWTAALGPVNGYVVQYVPLSGLGQPITSELRQDTVQAGQRNYIARDLKSGTEYLVKVIAQYPNSVGESVSGKARTRSLPGVSNLRIIQAGFFSLSLSWDAPSTAVQGYRITYGPTGRAAAQLSEQSLSADSSSVTLEALQPNTEYVINLYPLFPRNSASPASVTGRTLRLEAVQQLAVQTVSDSSARVLWRRVGGVRAYRLVWGPFTGRDVETVEVAGDSESHTLSNLQPNTEYIVTVIGLYENTEGPAATARFKIERLEQQVLRATTTGHSSIRLIWNLIQSARGYRLEWRQGEGGRLHRQSFPRSISSHEITGLQPSTEYIITLYTLYEGHEEATPVTTSPTVGQPVGSITNLRVVESLGNTVRVGWTGVAGATQYHIVILNTETGNKETRDIPGDQTTFDLQGLSEGVSYGISVTAMVGENEGSPVSVTIRAEQVVDRVTNLRVTNVNSRRVRIAWTGVPGATAYRVTWRHGNSAEQFRILGADASAFTVEGLQPEEAVVMGIAAVIGRHTGDVVSLTARTNANGGAAISGLRLLNTTSRRIRVTWGPVSRATGYKIAWRRADGVEDSRTVTSDITSFTIESLQENSEYRVSVSALIGSREGSPSYLNTRTSAEQVAVGTVTRLQVQEPHSGAVRVTWVGVQGATSYRIIWRRTDGGVERSTLVAGNVTEVDLNQLDPGVQYEVQVIALVQNREGLPVSVRVTTQPSLVDRVEGVQVLQSTPGLLRLAWRGVSGVSGYRIYWRSSLGEEESSRLIGRDVTSFDLDGLRPGQHYTVRVAAVLRDIEGESHTITASTAPLAPVTDLRVGDITQNSMLLGWGPAAGATGYLLRWKVDRDHEEGQSVTLPSSSSSYRVTGLQLGLRYDFTIQPLFHSERGAESSVQERTVCVDGRLDVVFLVPASRDRAGLAEGLLSLLTSAAGILPTIGARDSQMGMVLYSSRAKVWFLLNRHSNSETLLQEILTAPFNDEPGNAIGQAVNFSRDFLLTAPAGRRPRVPGVLVIITDAKSTDDVIGPAAAVRAAGMRVLAVGLGHADREELRRAVTDGRTQNVLYASGGGQLSGLHTELAGMLCGMGRGDQGGGSEGCTVQCPQGQKGDTGGTGQRGRDGTDGRKGEPGRDGVPGREGPRGPDGRPGQPGRAEGPSVGTQGEKGDRGFPGLDGTPGLPGRSGTPGPTGVPGLQGQSGVRGDPGEPGATGPLGPKGEKGERGDSAGPSGAGLPGRKGESGIPGIPGNPGRPGGDGTKGNTGQPGAPGQDGRPGIPGTPGLSIKGDKGSTGERGPPGVGSGLAVKGEKGTPGASGASGPPGPRGITGLIGPKGRRGKLARGYQALLGGQARQETGVQGGLQGRMAVRVTGVNRVILVYQEKGVRGVYLAKQEDRGSQENQAYLDCKGSGVCQGSMGCQGRREMKELVGSRVEVAQGLMGTKGDPGQPGQDGVKGSRGDRGEKGENGLPGFGVAGQPGNKGEPGERGNNGSAGRPGAKGNAGDPGEPGEAGRSGSQGPLGPRGKEGEKGDKGDEGTPGESGLPGKSGERGLRGLSGQPGRAGEKGDQGEPGEDGRNGSPGPLGQRGEKGDQGATGPPGPPGKVVDLQPQLKGEIGEKGDAGDPGEHGGKGSKGDAGPQGPAGLRGADGQRGSPGSRGDAGDRGSPGEKGERGSSGLDGRNGLDGKPGVPGTAGLRGDPGKQGDPGRDGLAGQRGGQGPIGPAGPPGNAGIPGKAGENGKPGLPGKIGEDGTPGEDGRKGDKGEAGASGRDGRDGLKGDRGLGGPVGPSGPPGPTGGPGAIGPPGQVVYVKGAEVAPIPGPQGPPGTPGVPGIHGTSGARGEKGPPGSKGDRGDPGEDGGPGKPGTAADVKKSLHEYGVEILDLKVMVDQRAEIQRLPPQKPEKGQRGDKGDQGQRGVPGIDGQRGLAGERGQKGDQGDRGPAGATGPPGRAIGERGPEGPPGQAGEPGKPGRPGVAGQAGELGESGRPGAKGDGGEKGDKGDSGKHGVPGAVGPPGPKGDSPQASAAGLPGVRGLPGPAGIKGEAGVPGPTGPKGDRGVAGGRGEKGDRGEAGEKGRDGFSGSPGEPGKPGQDGKPGQPGPGGTQGRAGNPGEPGIRGQTGPIGTIGPPGLPGIKGNQGEPGVGVQGLTGTQGNMGLPGPPGPPGAIGPQGPPGLSGQVGEGGKPGVPGRDGVPGKEGIPGLPGKQGISGPVGPPGLKGEQGDSGPPGKSVAGPPGIKGAMGSAGQTLPGTTGERGLPGFPGEKGNRGAGGFKGERGVAGEDGVPGEDGAKGSSGPKGDKGERGIGLAGPPGQLGPQGLKGDPGLPGPSGPPGPRGIAGTAGLAGLRGESGQPGPPGPLGERGLQGFPGRGSAGAAGVKGDKGEVGVGVPGARGERGGPGPRGEEGRSGLDGERGSSGAPGGRGERGEKGDLGLAGEKGEKGETLLVSGAPGPHGNKGENGERGPKGVQGEKGVKGQEGPPGQQGLRGEPGERGSTGFQGARGPGGQKGEAGQPGVPGESGSAGKDGFPGIRGDKGDIGNFGMRGPKGERGPKGACGSDGAKGDRGDAGIPGRSGLTGRKGEQGKLGPPGAVGPAGKEGLIGPKGDRGFDGLLGPKGAQGDKGERGPSGIPGPPGPRGVDGVAGLTGPQGPAGADGPEGLQGQKGERGPTSPALVGPRGIPGIPGERGEQGDLGPDGTKGDRGVPGMTEEEIRTYVRSEMSQHCACGGKMCSEQVGLSVDLPSRPANQNYRARPILDQAREGEEGRELRVVVNTNDPDYEHIYSIESYDDPLDEVIDFTPTTMLNKGEASTVNPLQAIRRKREAPGADNDCKLPLEEGNCLRFTIRWYFSARVGACRPFIYSGCGGNSNRFLTTEECEERCLGESAGSVDTRTAR</sequence>
<dbReference type="InterPro" id="IPR008160">
    <property type="entry name" value="Collagen"/>
</dbReference>
<evidence type="ECO:0000313" key="13">
    <source>
        <dbReference type="EMBL" id="KAJ8408998.1"/>
    </source>
</evidence>
<dbReference type="PANTHER" id="PTHR24023:SF1106">
    <property type="entry name" value="VIKING, ISOFORM A"/>
    <property type="match status" value="1"/>
</dbReference>
<feature type="compositionally biased region" description="Low complexity" evidence="9">
    <location>
        <begin position="2336"/>
        <end position="2348"/>
    </location>
</feature>
<evidence type="ECO:0000256" key="3">
    <source>
        <dbReference type="ARBA" id="ARBA00022530"/>
    </source>
</evidence>
<feature type="region of interest" description="Disordered" evidence="9">
    <location>
        <begin position="2146"/>
        <end position="2958"/>
    </location>
</feature>
<reference evidence="13" key="1">
    <citation type="journal article" date="2023" name="Science">
        <title>Genome structures resolve the early diversification of teleost fishes.</title>
        <authorList>
            <person name="Parey E."/>
            <person name="Louis A."/>
            <person name="Montfort J."/>
            <person name="Bouchez O."/>
            <person name="Roques C."/>
            <person name="Iampietro C."/>
            <person name="Lluch J."/>
            <person name="Castinel A."/>
            <person name="Donnadieu C."/>
            <person name="Desvignes T."/>
            <person name="Floi Bucao C."/>
            <person name="Jouanno E."/>
            <person name="Wen M."/>
            <person name="Mejri S."/>
            <person name="Dirks R."/>
            <person name="Jansen H."/>
            <person name="Henkel C."/>
            <person name="Chen W.J."/>
            <person name="Zahm M."/>
            <person name="Cabau C."/>
            <person name="Klopp C."/>
            <person name="Thompson A.W."/>
            <person name="Robinson-Rechavi M."/>
            <person name="Braasch I."/>
            <person name="Lecointre G."/>
            <person name="Bobe J."/>
            <person name="Postlethwait J.H."/>
            <person name="Berthelot C."/>
            <person name="Roest Crollius H."/>
            <person name="Guiguen Y."/>
        </authorList>
    </citation>
    <scope>NUCLEOTIDE SEQUENCE</scope>
    <source>
        <strain evidence="13">NC1722</strain>
    </source>
</reference>
<feature type="domain" description="Fibronectin type-III" evidence="12">
    <location>
        <begin position="437"/>
        <end position="527"/>
    </location>
</feature>
<feature type="compositionally biased region" description="Basic and acidic residues" evidence="9">
    <location>
        <begin position="2675"/>
        <end position="2695"/>
    </location>
</feature>
<dbReference type="InterPro" id="IPR036465">
    <property type="entry name" value="vWFA_dom_sf"/>
</dbReference>
<evidence type="ECO:0000256" key="6">
    <source>
        <dbReference type="ARBA" id="ARBA00023119"/>
    </source>
</evidence>
<dbReference type="FunFam" id="3.40.50.410:FF:000004">
    <property type="entry name" value="collagen alpha-6(VI) chain"/>
    <property type="match status" value="1"/>
</dbReference>
<evidence type="ECO:0000259" key="12">
    <source>
        <dbReference type="PROSITE" id="PS50853"/>
    </source>
</evidence>
<dbReference type="GO" id="GO:0005615">
    <property type="term" value="C:extracellular space"/>
    <property type="evidence" value="ECO:0007669"/>
    <property type="project" value="TreeGrafter"/>
</dbReference>
<feature type="compositionally biased region" description="Basic and acidic residues" evidence="9">
    <location>
        <begin position="1706"/>
        <end position="1717"/>
    </location>
</feature>
<dbReference type="InterPro" id="IPR050149">
    <property type="entry name" value="Collagen_superfamily"/>
</dbReference>
<feature type="compositionally biased region" description="Basic and acidic residues" evidence="9">
    <location>
        <begin position="1865"/>
        <end position="1884"/>
    </location>
</feature>
<dbReference type="FunFam" id="2.60.40.10:FF:001333">
    <property type="entry name" value="collagen alpha-1(VII) chain isoform X2"/>
    <property type="match status" value="1"/>
</dbReference>
<feature type="compositionally biased region" description="Low complexity" evidence="9">
    <location>
        <begin position="2400"/>
        <end position="2409"/>
    </location>
</feature>
<feature type="compositionally biased region" description="Low complexity" evidence="9">
    <location>
        <begin position="1977"/>
        <end position="1986"/>
    </location>
</feature>
<dbReference type="InterPro" id="IPR003961">
    <property type="entry name" value="FN3_dom"/>
</dbReference>
<keyword evidence="6" id="KW-0176">Collagen</keyword>
<evidence type="ECO:0008006" key="15">
    <source>
        <dbReference type="Google" id="ProtNLM"/>
    </source>
</evidence>
<dbReference type="InterPro" id="IPR020901">
    <property type="entry name" value="Prtase_inh_Kunz-CS"/>
</dbReference>
<feature type="compositionally biased region" description="Pro residues" evidence="9">
    <location>
        <begin position="2069"/>
        <end position="2079"/>
    </location>
</feature>
<feature type="compositionally biased region" description="Pro residues" evidence="9">
    <location>
        <begin position="2410"/>
        <end position="2424"/>
    </location>
</feature>
<dbReference type="InterPro" id="IPR036116">
    <property type="entry name" value="FN3_sf"/>
</dbReference>
<dbReference type="GO" id="GO:0031012">
    <property type="term" value="C:extracellular matrix"/>
    <property type="evidence" value="ECO:0007669"/>
    <property type="project" value="TreeGrafter"/>
</dbReference>
<gene>
    <name evidence="13" type="ORF">AAFF_G00240190</name>
</gene>
<dbReference type="Proteomes" id="UP001221898">
    <property type="component" value="Unassembled WGS sequence"/>
</dbReference>
<keyword evidence="3" id="KW-0272">Extracellular matrix</keyword>
<dbReference type="SMART" id="SM00327">
    <property type="entry name" value="VWA"/>
    <property type="match status" value="2"/>
</dbReference>
<feature type="compositionally biased region" description="Gly residues" evidence="9">
    <location>
        <begin position="2429"/>
        <end position="2438"/>
    </location>
</feature>
<dbReference type="InterPro" id="IPR013783">
    <property type="entry name" value="Ig-like_fold"/>
</dbReference>
<dbReference type="SUPFAM" id="SSF53300">
    <property type="entry name" value="vWA-like"/>
    <property type="match status" value="2"/>
</dbReference>
<dbReference type="GO" id="GO:0004867">
    <property type="term" value="F:serine-type endopeptidase inhibitor activity"/>
    <property type="evidence" value="ECO:0007669"/>
    <property type="project" value="InterPro"/>
</dbReference>
<evidence type="ECO:0000256" key="7">
    <source>
        <dbReference type="ARBA" id="ARBA00023157"/>
    </source>
</evidence>
<evidence type="ECO:0000256" key="4">
    <source>
        <dbReference type="ARBA" id="ARBA00022729"/>
    </source>
</evidence>
<dbReference type="Pfam" id="PF00014">
    <property type="entry name" value="Kunitz_BPTI"/>
    <property type="match status" value="1"/>
</dbReference>
<dbReference type="InterPro" id="IPR036880">
    <property type="entry name" value="Kunitz_BPTI_sf"/>
</dbReference>
<feature type="compositionally biased region" description="Gly residues" evidence="9">
    <location>
        <begin position="1963"/>
        <end position="1972"/>
    </location>
</feature>
<feature type="compositionally biased region" description="Basic and acidic residues" evidence="9">
    <location>
        <begin position="2245"/>
        <end position="2257"/>
    </location>
</feature>
<dbReference type="Pfam" id="PF00041">
    <property type="entry name" value="fn3"/>
    <property type="match status" value="8"/>
</dbReference>
<feature type="compositionally biased region" description="Basic and acidic residues" evidence="9">
    <location>
        <begin position="1371"/>
        <end position="1398"/>
    </location>
</feature>
<dbReference type="InterPro" id="IPR002223">
    <property type="entry name" value="Kunitz_BPTI"/>
</dbReference>
<dbReference type="PROSITE" id="PS00280">
    <property type="entry name" value="BPTI_KUNITZ_1"/>
    <property type="match status" value="1"/>
</dbReference>
<dbReference type="Gene3D" id="2.60.40.10">
    <property type="entry name" value="Immunoglobulins"/>
    <property type="match status" value="10"/>
</dbReference>
<dbReference type="PROSITE" id="PS50279">
    <property type="entry name" value="BPTI_KUNITZ_2"/>
    <property type="match status" value="1"/>
</dbReference>
<dbReference type="CDD" id="cd00063">
    <property type="entry name" value="FN3"/>
    <property type="match status" value="10"/>
</dbReference>
<proteinExistence type="predicted"/>
<dbReference type="Pfam" id="PF00092">
    <property type="entry name" value="VWA"/>
    <property type="match status" value="2"/>
</dbReference>
<feature type="compositionally biased region" description="Basic and acidic residues" evidence="9">
    <location>
        <begin position="2654"/>
        <end position="2666"/>
    </location>
</feature>
<feature type="compositionally biased region" description="Low complexity" evidence="9">
    <location>
        <begin position="2191"/>
        <end position="2203"/>
    </location>
</feature>
<feature type="compositionally biased region" description="Basic and acidic residues" evidence="9">
    <location>
        <begin position="1774"/>
        <end position="1786"/>
    </location>
</feature>
<dbReference type="PROSITE" id="PS50853">
    <property type="entry name" value="FN3"/>
    <property type="match status" value="8"/>
</dbReference>
<keyword evidence="2" id="KW-0964">Secreted</keyword>
<dbReference type="FunFam" id="2.60.40.10:FF:000307">
    <property type="entry name" value="collagen alpha-1(VII) chain isoform X1"/>
    <property type="match status" value="5"/>
</dbReference>
<feature type="compositionally biased region" description="Basic and acidic residues" evidence="9">
    <location>
        <begin position="2708"/>
        <end position="2717"/>
    </location>
</feature>
<name>A0AAD7SUN0_9TELE</name>
<dbReference type="InterPro" id="IPR002035">
    <property type="entry name" value="VWF_A"/>
</dbReference>